<gene>
    <name evidence="2" type="ORF">UFOPK3522_01730</name>
</gene>
<dbReference type="PROSITE" id="PS50244">
    <property type="entry name" value="S5A_REDUCTASE"/>
    <property type="match status" value="1"/>
</dbReference>
<dbReference type="EMBL" id="CAESAO010000230">
    <property type="protein sequence ID" value="CAB4347550.1"/>
    <property type="molecule type" value="Genomic_DNA"/>
</dbReference>
<organism evidence="2">
    <name type="scientific">freshwater metagenome</name>
    <dbReference type="NCBI Taxonomy" id="449393"/>
    <lineage>
        <taxon>unclassified sequences</taxon>
        <taxon>metagenomes</taxon>
        <taxon>ecological metagenomes</taxon>
    </lineage>
</organism>
<reference evidence="2" key="1">
    <citation type="submission" date="2020-05" db="EMBL/GenBank/DDBJ databases">
        <authorList>
            <person name="Chiriac C."/>
            <person name="Salcher M."/>
            <person name="Ghai R."/>
            <person name="Kavagutti S V."/>
        </authorList>
    </citation>
    <scope>NUCLEOTIDE SEQUENCE</scope>
</reference>
<evidence type="ECO:0000256" key="1">
    <source>
        <dbReference type="SAM" id="Phobius"/>
    </source>
</evidence>
<feature type="transmembrane region" description="Helical" evidence="1">
    <location>
        <begin position="60"/>
        <end position="80"/>
    </location>
</feature>
<sequence length="260" mass="29017">MTTINLLAINLAVVFLLTTALWAVSVAVKDSSIVDIFWGSGFVVIAWVTFAVADGAPGRRWLLAILTTLWGLRLTIHLARRNLGHGEDFRYQEMRAKAGASWPLRSLWTVFWAQGLLMWLVSLPVQIGQQGETAIGWSWLVIAGIIVFAVGFFFETVGDLQLTRFIADPANKGTVMDRGLWRYTRHPNYFGDFSVWWGLYLIALAAGAWWTIIGPIIMSVLLIRVSGAGLLEKSIGKRRAGYDEYVARTSGFFPRPPKRG</sequence>
<feature type="transmembrane region" description="Helical" evidence="1">
    <location>
        <begin position="197"/>
        <end position="223"/>
    </location>
</feature>
<accession>A0A6J6A375</accession>
<name>A0A6J6A375_9ZZZZ</name>
<proteinExistence type="predicted"/>
<dbReference type="PANTHER" id="PTHR32251">
    <property type="entry name" value="3-OXO-5-ALPHA-STEROID 4-DEHYDROGENASE"/>
    <property type="match status" value="1"/>
</dbReference>
<dbReference type="AlphaFoldDB" id="A0A6J6A375"/>
<feature type="transmembrane region" description="Helical" evidence="1">
    <location>
        <begin position="33"/>
        <end position="53"/>
    </location>
</feature>
<keyword evidence="1" id="KW-0812">Transmembrane</keyword>
<dbReference type="PANTHER" id="PTHR32251:SF17">
    <property type="entry name" value="STEROID 5-ALPHA REDUCTASE C-TERMINAL DOMAIN-CONTAINING PROTEIN"/>
    <property type="match status" value="1"/>
</dbReference>
<keyword evidence="1" id="KW-0472">Membrane</keyword>
<evidence type="ECO:0000313" key="2">
    <source>
        <dbReference type="EMBL" id="CAB4347550.1"/>
    </source>
</evidence>
<dbReference type="GO" id="GO:0016020">
    <property type="term" value="C:membrane"/>
    <property type="evidence" value="ECO:0007669"/>
    <property type="project" value="TreeGrafter"/>
</dbReference>
<keyword evidence="1" id="KW-1133">Transmembrane helix</keyword>
<dbReference type="Gene3D" id="1.20.120.1630">
    <property type="match status" value="1"/>
</dbReference>
<protein>
    <submittedName>
        <fullName evidence="2">Unannotated protein</fullName>
    </submittedName>
</protein>
<dbReference type="InterPro" id="IPR010721">
    <property type="entry name" value="UstE-like"/>
</dbReference>
<dbReference type="Pfam" id="PF06966">
    <property type="entry name" value="DUF1295"/>
    <property type="match status" value="1"/>
</dbReference>
<feature type="transmembrane region" description="Helical" evidence="1">
    <location>
        <begin position="134"/>
        <end position="154"/>
    </location>
</feature>
<feature type="transmembrane region" description="Helical" evidence="1">
    <location>
        <begin position="100"/>
        <end position="122"/>
    </location>
</feature>